<gene>
    <name evidence="3" type="ORF">DFQ15_11441</name>
</gene>
<keyword evidence="1" id="KW-0732">Signal</keyword>
<dbReference type="InterPro" id="IPR029058">
    <property type="entry name" value="AB_hydrolase_fold"/>
</dbReference>
<protein>
    <submittedName>
        <fullName evidence="3">Pimeloyl-ACP methyl ester carboxylesterase</fullName>
    </submittedName>
</protein>
<dbReference type="EMBL" id="QJTC01000014">
    <property type="protein sequence ID" value="PYE76256.1"/>
    <property type="molecule type" value="Genomic_DNA"/>
</dbReference>
<dbReference type="Proteomes" id="UP000247540">
    <property type="component" value="Unassembled WGS sequence"/>
</dbReference>
<evidence type="ECO:0000256" key="1">
    <source>
        <dbReference type="SAM" id="SignalP"/>
    </source>
</evidence>
<name>A0A318SFF8_9BURK</name>
<dbReference type="InterPro" id="IPR000073">
    <property type="entry name" value="AB_hydrolase_1"/>
</dbReference>
<dbReference type="InterPro" id="IPR052897">
    <property type="entry name" value="Sec-Metab_Biosynth_Hydrolase"/>
</dbReference>
<feature type="chain" id="PRO_5016411871" evidence="1">
    <location>
        <begin position="24"/>
        <end position="253"/>
    </location>
</feature>
<dbReference type="AlphaFoldDB" id="A0A318SFF8"/>
<keyword evidence="4" id="KW-1185">Reference proteome</keyword>
<feature type="domain" description="AB hydrolase-1" evidence="2">
    <location>
        <begin position="31"/>
        <end position="244"/>
    </location>
</feature>
<accession>A0A318SFF8</accession>
<dbReference type="RefSeq" id="WP_110465921.1">
    <property type="nucleotide sequence ID" value="NZ_JAMOFZ010000014.1"/>
</dbReference>
<proteinExistence type="predicted"/>
<dbReference type="OrthoDB" id="9112061at2"/>
<organism evidence="3 4">
    <name type="scientific">Xylophilus ampelinus</name>
    <dbReference type="NCBI Taxonomy" id="54067"/>
    <lineage>
        <taxon>Bacteria</taxon>
        <taxon>Pseudomonadati</taxon>
        <taxon>Pseudomonadota</taxon>
        <taxon>Betaproteobacteria</taxon>
        <taxon>Burkholderiales</taxon>
        <taxon>Xylophilus</taxon>
    </lineage>
</organism>
<comment type="caution">
    <text evidence="3">The sequence shown here is derived from an EMBL/GenBank/DDBJ whole genome shotgun (WGS) entry which is preliminary data.</text>
</comment>
<feature type="signal peptide" evidence="1">
    <location>
        <begin position="1"/>
        <end position="23"/>
    </location>
</feature>
<evidence type="ECO:0000313" key="3">
    <source>
        <dbReference type="EMBL" id="PYE76256.1"/>
    </source>
</evidence>
<dbReference type="Gene3D" id="3.40.50.1820">
    <property type="entry name" value="alpha/beta hydrolase"/>
    <property type="match status" value="1"/>
</dbReference>
<sequence>MTFQPTAVLVSIALAAATAPASAQTPAKPSVVIVHGAFADGSDWAKVIPLLQAKGVNVVAVQNPLTSLEDDVAATQRALAAQPGKVVLVGHSWGGVVITQAGDDPKVSGLVYVAALAPDAGQAGGELGKAYPPAPGFAHITADAAGYLKMTQEGIAKHFAQDLPAKTTAVMTATQGPINGKAFEQKVTVAAWKTKPSWFIVSSQDHMIQPAQQVAMAATIGAKVTTLDASHVPQQSQPAKVAAVILDAVNSAK</sequence>
<dbReference type="SUPFAM" id="SSF53474">
    <property type="entry name" value="alpha/beta-Hydrolases"/>
    <property type="match status" value="1"/>
</dbReference>
<evidence type="ECO:0000259" key="2">
    <source>
        <dbReference type="Pfam" id="PF12697"/>
    </source>
</evidence>
<reference evidence="3 4" key="1">
    <citation type="submission" date="2018-06" db="EMBL/GenBank/DDBJ databases">
        <title>Genomic Encyclopedia of Type Strains, Phase III (KMG-III): the genomes of soil and plant-associated and newly described type strains.</title>
        <authorList>
            <person name="Whitman W."/>
        </authorList>
    </citation>
    <scope>NUCLEOTIDE SEQUENCE [LARGE SCALE GENOMIC DNA]</scope>
    <source>
        <strain evidence="3 4">CECT 7646</strain>
    </source>
</reference>
<evidence type="ECO:0000313" key="4">
    <source>
        <dbReference type="Proteomes" id="UP000247540"/>
    </source>
</evidence>
<dbReference type="PANTHER" id="PTHR37017">
    <property type="entry name" value="AB HYDROLASE-1 DOMAIN-CONTAINING PROTEIN-RELATED"/>
    <property type="match status" value="1"/>
</dbReference>
<dbReference type="Pfam" id="PF12697">
    <property type="entry name" value="Abhydrolase_6"/>
    <property type="match status" value="1"/>
</dbReference>
<dbReference type="PANTHER" id="PTHR37017:SF11">
    <property type="entry name" value="ESTERASE_LIPASE_THIOESTERASE DOMAIN-CONTAINING PROTEIN"/>
    <property type="match status" value="1"/>
</dbReference>